<dbReference type="InterPro" id="IPR011146">
    <property type="entry name" value="HIT-like"/>
</dbReference>
<dbReference type="EMBL" id="BNAY01000001">
    <property type="protein sequence ID" value="GHH06815.1"/>
    <property type="molecule type" value="Genomic_DNA"/>
</dbReference>
<dbReference type="SUPFAM" id="SSF54197">
    <property type="entry name" value="HIT-like"/>
    <property type="match status" value="1"/>
</dbReference>
<dbReference type="Pfam" id="PF01230">
    <property type="entry name" value="HIT"/>
    <property type="match status" value="1"/>
</dbReference>
<dbReference type="Gene3D" id="3.30.428.10">
    <property type="entry name" value="HIT-like"/>
    <property type="match status" value="1"/>
</dbReference>
<evidence type="ECO:0000313" key="3">
    <source>
        <dbReference type="EMBL" id="GHH06815.1"/>
    </source>
</evidence>
<keyword evidence="4" id="KW-1185">Reference proteome</keyword>
<feature type="short sequence motif" description="Histidine triad motif" evidence="1">
    <location>
        <begin position="136"/>
        <end position="140"/>
    </location>
</feature>
<evidence type="ECO:0000259" key="2">
    <source>
        <dbReference type="PROSITE" id="PS51084"/>
    </source>
</evidence>
<proteinExistence type="predicted"/>
<evidence type="ECO:0000313" key="4">
    <source>
        <dbReference type="Proteomes" id="UP000635387"/>
    </source>
</evidence>
<feature type="domain" description="HIT" evidence="2">
    <location>
        <begin position="43"/>
        <end position="160"/>
    </location>
</feature>
<protein>
    <recommendedName>
        <fullName evidence="2">HIT domain-containing protein</fullName>
    </recommendedName>
</protein>
<sequence length="246" mass="27463">MRKNPGALIGDGEDEAAGGGMIETMRCEGADFCAELSGSDDTSFARFYEGDPPTRAICSTKNLTLLADMSPLTPGHLLLLPRLHHLSFAQVLSSHGAELRDFLGHLVPLYRETFGEPLIMEHGSSAGQESHACITHAHLHFLPVDGEIVDKLLVEDDLSYRELGSFAELALPPWPDSAYFLRTYKDKSRVYLPTGRQKRQYLRSVVGAVLSIEDPEWDYAVVMRKEVLRKTMRMVDSWRRRLSCGG</sequence>
<reference evidence="4" key="1">
    <citation type="journal article" date="2019" name="Int. J. Syst. Evol. Microbiol.">
        <title>The Global Catalogue of Microorganisms (GCM) 10K type strain sequencing project: providing services to taxonomists for standard genome sequencing and annotation.</title>
        <authorList>
            <consortium name="The Broad Institute Genomics Platform"/>
            <consortium name="The Broad Institute Genome Sequencing Center for Infectious Disease"/>
            <person name="Wu L."/>
            <person name="Ma J."/>
        </authorList>
    </citation>
    <scope>NUCLEOTIDE SEQUENCE [LARGE SCALE GENOMIC DNA]</scope>
    <source>
        <strain evidence="4">CGMCC 4.7683</strain>
    </source>
</reference>
<name>A0ABQ3L760_9PSEU</name>
<dbReference type="InterPro" id="IPR036265">
    <property type="entry name" value="HIT-like_sf"/>
</dbReference>
<dbReference type="Proteomes" id="UP000635387">
    <property type="component" value="Unassembled WGS sequence"/>
</dbReference>
<dbReference type="PROSITE" id="PS51084">
    <property type="entry name" value="HIT_2"/>
    <property type="match status" value="1"/>
</dbReference>
<evidence type="ECO:0000256" key="1">
    <source>
        <dbReference type="PROSITE-ProRule" id="PRU00464"/>
    </source>
</evidence>
<accession>A0ABQ3L760</accession>
<comment type="caution">
    <text evidence="3">The sequence shown here is derived from an EMBL/GenBank/DDBJ whole genome shotgun (WGS) entry which is preliminary data.</text>
</comment>
<organism evidence="3 4">
    <name type="scientific">Amycolatopsis oliviviridis</name>
    <dbReference type="NCBI Taxonomy" id="1471590"/>
    <lineage>
        <taxon>Bacteria</taxon>
        <taxon>Bacillati</taxon>
        <taxon>Actinomycetota</taxon>
        <taxon>Actinomycetes</taxon>
        <taxon>Pseudonocardiales</taxon>
        <taxon>Pseudonocardiaceae</taxon>
        <taxon>Amycolatopsis</taxon>
    </lineage>
</organism>
<gene>
    <name evidence="3" type="ORF">GCM10017790_12840</name>
</gene>